<proteinExistence type="predicted"/>
<evidence type="ECO:0000313" key="1">
    <source>
        <dbReference type="EMBL" id="GAA1534652.1"/>
    </source>
</evidence>
<evidence type="ECO:0000313" key="2">
    <source>
        <dbReference type="Proteomes" id="UP001500363"/>
    </source>
</evidence>
<comment type="caution">
    <text evidence="1">The sequence shown here is derived from an EMBL/GenBank/DDBJ whole genome shotgun (WGS) entry which is preliminary data.</text>
</comment>
<reference evidence="2" key="1">
    <citation type="journal article" date="2019" name="Int. J. Syst. Evol. Microbiol.">
        <title>The Global Catalogue of Microorganisms (GCM) 10K type strain sequencing project: providing services to taxonomists for standard genome sequencing and annotation.</title>
        <authorList>
            <consortium name="The Broad Institute Genomics Platform"/>
            <consortium name="The Broad Institute Genome Sequencing Center for Infectious Disease"/>
            <person name="Wu L."/>
            <person name="Ma J."/>
        </authorList>
    </citation>
    <scope>NUCLEOTIDE SEQUENCE [LARGE SCALE GENOMIC DNA]</scope>
    <source>
        <strain evidence="2">JCM 14303</strain>
    </source>
</reference>
<dbReference type="EMBL" id="BAAANC010000002">
    <property type="protein sequence ID" value="GAA1534652.1"/>
    <property type="molecule type" value="Genomic_DNA"/>
</dbReference>
<accession>A0ABP4M1P0</accession>
<organism evidence="1 2">
    <name type="scientific">Kribbella lupini</name>
    <dbReference type="NCBI Taxonomy" id="291602"/>
    <lineage>
        <taxon>Bacteria</taxon>
        <taxon>Bacillati</taxon>
        <taxon>Actinomycetota</taxon>
        <taxon>Actinomycetes</taxon>
        <taxon>Propionibacteriales</taxon>
        <taxon>Kribbellaceae</taxon>
        <taxon>Kribbella</taxon>
    </lineage>
</organism>
<dbReference type="RefSeq" id="WP_344176345.1">
    <property type="nucleotide sequence ID" value="NZ_BAAANC010000002.1"/>
</dbReference>
<name>A0ABP4M1P0_9ACTN</name>
<sequence length="500" mass="55272">MSLPLIPQTKLVPDDKIPADPAFGGLKIVRYQSDASARSQYDQNQYEFQHELSKRHMIPGTTLSLKGAHPHYRIAAMSHPNLRLFTDIVKYDPSAPPLEDYEALGMKEAHDQTQQDFKGAKKENLANFKQYLVEAIRGDRVAFLPPVSGWQSSEVFNDTIFVALDESNPMALYGILFLPKKPVMQSDGQTQTAALFQAAATGIAIKAGALDNFGTTLEIELNVAPDTAGQSFADRNGRGSKKNKNLVAQMDSSSALAQLRSKSIAGTIFAGRLADGRSVGATETATTNIADLSTMDQMLLNVISRGTRKPEQIKHYHVDLLLPFCREFIQLLEEMFGDRWLDPTPKDSEPYRRLYVHGWAFALKALAIAFHDCHRDQITPLAAPIGTTTKDEHTTADEAKAAYLAATKEVEAPAPVLGIDEFKDRLSQIDWLRYRKHWIAITGYKVDKEGNKKTRVIKDGTPTGKKIVDGKAENTAATISNVVNKILSDSWTDLTKNTDA</sequence>
<keyword evidence="2" id="KW-1185">Reference proteome</keyword>
<protein>
    <submittedName>
        <fullName evidence="1">Uncharacterized protein</fullName>
    </submittedName>
</protein>
<dbReference type="Proteomes" id="UP001500363">
    <property type="component" value="Unassembled WGS sequence"/>
</dbReference>
<gene>
    <name evidence="1" type="ORF">GCM10009741_41370</name>
</gene>